<dbReference type="AlphaFoldDB" id="A0A8H3C255"/>
<dbReference type="GO" id="GO:0043124">
    <property type="term" value="P:negative regulation of canonical NF-kappaB signal transduction"/>
    <property type="evidence" value="ECO:0007669"/>
    <property type="project" value="InterPro"/>
</dbReference>
<comment type="caution">
    <text evidence="7">The sequence shown here is derived from an EMBL/GenBank/DDBJ whole genome shotgun (WGS) entry which is preliminary data.</text>
</comment>
<dbReference type="PANTHER" id="PTHR15263">
    <property type="entry name" value="I-KAPPA-B-LIKE PROTEIN IKBL"/>
    <property type="match status" value="1"/>
</dbReference>
<keyword evidence="2" id="KW-0597">Phosphoprotein</keyword>
<feature type="compositionally biased region" description="Basic and acidic residues" evidence="6">
    <location>
        <begin position="56"/>
        <end position="72"/>
    </location>
</feature>
<dbReference type="Proteomes" id="UP000663846">
    <property type="component" value="Unassembled WGS sequence"/>
</dbReference>
<comment type="subcellular location">
    <subcellularLocation>
        <location evidence="1">Nucleus</location>
    </subcellularLocation>
</comment>
<dbReference type="EMBL" id="CAJMWS010001036">
    <property type="protein sequence ID" value="CAE6471930.1"/>
    <property type="molecule type" value="Genomic_DNA"/>
</dbReference>
<dbReference type="GO" id="GO:0005634">
    <property type="term" value="C:nucleus"/>
    <property type="evidence" value="ECO:0007669"/>
    <property type="project" value="UniProtKB-SubCell"/>
</dbReference>
<evidence type="ECO:0000313" key="7">
    <source>
        <dbReference type="EMBL" id="CAE6471930.1"/>
    </source>
</evidence>
<evidence type="ECO:0000256" key="4">
    <source>
        <dbReference type="ARBA" id="ARBA00023043"/>
    </source>
</evidence>
<evidence type="ECO:0000256" key="5">
    <source>
        <dbReference type="ARBA" id="ARBA00023242"/>
    </source>
</evidence>
<keyword evidence="3" id="KW-0677">Repeat</keyword>
<reference evidence="7" key="1">
    <citation type="submission" date="2021-01" db="EMBL/GenBank/DDBJ databases">
        <authorList>
            <person name="Kaushik A."/>
        </authorList>
    </citation>
    <scope>NUCLEOTIDE SEQUENCE</scope>
    <source>
        <strain evidence="7">AG1-1C</strain>
    </source>
</reference>
<gene>
    <name evidence="7" type="ORF">RDB_LOCUS177029</name>
</gene>
<organism evidence="7 8">
    <name type="scientific">Rhizoctonia solani</name>
    <dbReference type="NCBI Taxonomy" id="456999"/>
    <lineage>
        <taxon>Eukaryota</taxon>
        <taxon>Fungi</taxon>
        <taxon>Dikarya</taxon>
        <taxon>Basidiomycota</taxon>
        <taxon>Agaricomycotina</taxon>
        <taxon>Agaricomycetes</taxon>
        <taxon>Cantharellales</taxon>
        <taxon>Ceratobasidiaceae</taxon>
        <taxon>Rhizoctonia</taxon>
    </lineage>
</organism>
<protein>
    <submittedName>
        <fullName evidence="7">Uncharacterized protein</fullName>
    </submittedName>
</protein>
<evidence type="ECO:0000256" key="6">
    <source>
        <dbReference type="SAM" id="MobiDB-lite"/>
    </source>
</evidence>
<sequence>MPAFNRQEQHRARQERERLEAQKRKAERMEAHERRMRRQTEDAARARADRARRHQERVADEAKRRHERDARFTRSSSAHSSSSEYDYFNGAHYHQQPQHYSHPSPPMNATHDAIGRYKAGFERLKQVAMTRDEKLSFTDIPWPTLYPICGTHGLSKDSVKHIALSELLYPEKDRRGRLLAFLRHWHPDKFVGRWMQHICESDRTAVQEGVTMVAGIVNELLSTSTE</sequence>
<evidence type="ECO:0000256" key="3">
    <source>
        <dbReference type="ARBA" id="ARBA00022737"/>
    </source>
</evidence>
<dbReference type="InterPro" id="IPR038753">
    <property type="entry name" value="NFKBIL1"/>
</dbReference>
<feature type="region of interest" description="Disordered" evidence="6">
    <location>
        <begin position="1"/>
        <end position="85"/>
    </location>
</feature>
<keyword evidence="4" id="KW-0040">ANK repeat</keyword>
<feature type="compositionally biased region" description="Basic and acidic residues" evidence="6">
    <location>
        <begin position="7"/>
        <end position="49"/>
    </location>
</feature>
<keyword evidence="5" id="KW-0539">Nucleus</keyword>
<name>A0A8H3C255_9AGAM</name>
<proteinExistence type="predicted"/>
<evidence type="ECO:0000256" key="1">
    <source>
        <dbReference type="ARBA" id="ARBA00004123"/>
    </source>
</evidence>
<evidence type="ECO:0000313" key="8">
    <source>
        <dbReference type="Proteomes" id="UP000663846"/>
    </source>
</evidence>
<evidence type="ECO:0000256" key="2">
    <source>
        <dbReference type="ARBA" id="ARBA00022553"/>
    </source>
</evidence>
<dbReference type="PANTHER" id="PTHR15263:SF1">
    <property type="entry name" value="NF-KAPPA-B INHIBITOR-LIKE PROTEIN 1"/>
    <property type="match status" value="1"/>
</dbReference>
<accession>A0A8H3C255</accession>